<feature type="compositionally biased region" description="Polar residues" evidence="2">
    <location>
        <begin position="261"/>
        <end position="270"/>
    </location>
</feature>
<dbReference type="PANTHER" id="PTHR24099">
    <property type="entry name" value="E3 UBIQUITIN-PROTEIN LIGASE TRIM36-RELATED"/>
    <property type="match status" value="1"/>
</dbReference>
<keyword evidence="6" id="KW-1185">Reference proteome</keyword>
<feature type="compositionally biased region" description="Acidic residues" evidence="2">
    <location>
        <begin position="1198"/>
        <end position="1212"/>
    </location>
</feature>
<reference evidence="5" key="3">
    <citation type="submission" date="2025-09" db="UniProtKB">
        <authorList>
            <consortium name="Ensembl"/>
        </authorList>
    </citation>
    <scope>IDENTIFICATION</scope>
</reference>
<dbReference type="Gene3D" id="2.60.120.920">
    <property type="match status" value="1"/>
</dbReference>
<feature type="compositionally biased region" description="Basic and acidic residues" evidence="2">
    <location>
        <begin position="744"/>
        <end position="753"/>
    </location>
</feature>
<feature type="region of interest" description="Disordered" evidence="2">
    <location>
        <begin position="347"/>
        <end position="384"/>
    </location>
</feature>
<proteinExistence type="predicted"/>
<dbReference type="PRINTS" id="PR01407">
    <property type="entry name" value="BUTYPHLNCDUF"/>
</dbReference>
<dbReference type="Pfam" id="PF00041">
    <property type="entry name" value="fn3"/>
    <property type="match status" value="1"/>
</dbReference>
<dbReference type="GO" id="GO:0005737">
    <property type="term" value="C:cytoplasm"/>
    <property type="evidence" value="ECO:0007669"/>
    <property type="project" value="TreeGrafter"/>
</dbReference>
<feature type="region of interest" description="Disordered" evidence="2">
    <location>
        <begin position="1020"/>
        <end position="1053"/>
    </location>
</feature>
<dbReference type="InterPro" id="IPR003877">
    <property type="entry name" value="SPRY_dom"/>
</dbReference>
<reference evidence="5" key="1">
    <citation type="submission" date="2019-06" db="EMBL/GenBank/DDBJ databases">
        <authorList>
            <consortium name="Wellcome Sanger Institute Data Sharing"/>
        </authorList>
    </citation>
    <scope>NUCLEOTIDE SEQUENCE [LARGE SCALE GENOMIC DNA]</scope>
</reference>
<feature type="region of interest" description="Disordered" evidence="2">
    <location>
        <begin position="202"/>
        <end position="329"/>
    </location>
</feature>
<organism evidence="5 6">
    <name type="scientific">Salarias fasciatus</name>
    <name type="common">Jewelled blenny</name>
    <name type="synonym">Blennius fasciatus</name>
    <dbReference type="NCBI Taxonomy" id="181472"/>
    <lineage>
        <taxon>Eukaryota</taxon>
        <taxon>Metazoa</taxon>
        <taxon>Chordata</taxon>
        <taxon>Craniata</taxon>
        <taxon>Vertebrata</taxon>
        <taxon>Euteleostomi</taxon>
        <taxon>Actinopterygii</taxon>
        <taxon>Neopterygii</taxon>
        <taxon>Teleostei</taxon>
        <taxon>Neoteleostei</taxon>
        <taxon>Acanthomorphata</taxon>
        <taxon>Ovalentaria</taxon>
        <taxon>Blenniimorphae</taxon>
        <taxon>Blenniiformes</taxon>
        <taxon>Blennioidei</taxon>
        <taxon>Blenniidae</taxon>
        <taxon>Salariinae</taxon>
        <taxon>Salarias</taxon>
    </lineage>
</organism>
<evidence type="ECO:0000313" key="5">
    <source>
        <dbReference type="Ensembl" id="ENSSFAP00005033067.1"/>
    </source>
</evidence>
<feature type="compositionally biased region" description="Acidic residues" evidence="2">
    <location>
        <begin position="1156"/>
        <end position="1173"/>
    </location>
</feature>
<feature type="region of interest" description="Disordered" evidence="2">
    <location>
        <begin position="1373"/>
        <end position="1392"/>
    </location>
</feature>
<dbReference type="SUPFAM" id="SSF49899">
    <property type="entry name" value="Concanavalin A-like lectins/glucanases"/>
    <property type="match status" value="1"/>
</dbReference>
<dbReference type="InterPro" id="IPR003879">
    <property type="entry name" value="Butyrophylin_SPRY"/>
</dbReference>
<feature type="compositionally biased region" description="Basic and acidic residues" evidence="2">
    <location>
        <begin position="1026"/>
        <end position="1044"/>
    </location>
</feature>
<feature type="domain" description="Fibronectin type-III" evidence="4">
    <location>
        <begin position="1535"/>
        <end position="1627"/>
    </location>
</feature>
<dbReference type="PANTHER" id="PTHR24099:SF7">
    <property type="entry name" value="CARDIOMYOPATHY-ASSOCIATED PROTEIN 5"/>
    <property type="match status" value="1"/>
</dbReference>
<dbReference type="InterPro" id="IPR003961">
    <property type="entry name" value="FN3_dom"/>
</dbReference>
<dbReference type="CDD" id="cd00063">
    <property type="entry name" value="FN3"/>
    <property type="match status" value="2"/>
</dbReference>
<feature type="compositionally biased region" description="Basic and acidic residues" evidence="2">
    <location>
        <begin position="682"/>
        <end position="711"/>
    </location>
</feature>
<feature type="region of interest" description="Disordered" evidence="2">
    <location>
        <begin position="1428"/>
        <end position="1452"/>
    </location>
</feature>
<dbReference type="InterPro" id="IPR013783">
    <property type="entry name" value="Ig-like_fold"/>
</dbReference>
<feature type="region of interest" description="Disordered" evidence="2">
    <location>
        <begin position="1097"/>
        <end position="1176"/>
    </location>
</feature>
<feature type="compositionally biased region" description="Basic and acidic residues" evidence="2">
    <location>
        <begin position="9"/>
        <end position="21"/>
    </location>
</feature>
<dbReference type="InterPro" id="IPR001870">
    <property type="entry name" value="B30.2/SPRY"/>
</dbReference>
<dbReference type="PROSITE" id="PS50853">
    <property type="entry name" value="FN3"/>
    <property type="match status" value="2"/>
</dbReference>
<feature type="compositionally biased region" description="Basic and acidic residues" evidence="2">
    <location>
        <begin position="462"/>
        <end position="472"/>
    </location>
</feature>
<evidence type="ECO:0000259" key="3">
    <source>
        <dbReference type="PROSITE" id="PS50188"/>
    </source>
</evidence>
<feature type="compositionally biased region" description="Low complexity" evidence="2">
    <location>
        <begin position="286"/>
        <end position="295"/>
    </location>
</feature>
<feature type="compositionally biased region" description="Basic and acidic residues" evidence="2">
    <location>
        <begin position="1216"/>
        <end position="1227"/>
    </location>
</feature>
<feature type="compositionally biased region" description="Polar residues" evidence="2">
    <location>
        <begin position="1442"/>
        <end position="1452"/>
    </location>
</feature>
<dbReference type="InterPro" id="IPR036116">
    <property type="entry name" value="FN3_sf"/>
</dbReference>
<name>A0A672HVR0_SALFA</name>
<feature type="compositionally biased region" description="Basic and acidic residues" evidence="2">
    <location>
        <begin position="507"/>
        <end position="520"/>
    </location>
</feature>
<evidence type="ECO:0000256" key="1">
    <source>
        <dbReference type="ARBA" id="ARBA00023054"/>
    </source>
</evidence>
<feature type="region of interest" description="Disordered" evidence="2">
    <location>
        <begin position="1198"/>
        <end position="1229"/>
    </location>
</feature>
<keyword evidence="1" id="KW-0175">Coiled coil</keyword>
<feature type="compositionally biased region" description="Basic and acidic residues" evidence="2">
    <location>
        <begin position="429"/>
        <end position="440"/>
    </location>
</feature>
<dbReference type="Gene3D" id="2.60.40.10">
    <property type="entry name" value="Immunoglobulins"/>
    <property type="match status" value="2"/>
</dbReference>
<evidence type="ECO:0000313" key="6">
    <source>
        <dbReference type="Proteomes" id="UP000472267"/>
    </source>
</evidence>
<feature type="region of interest" description="Disordered" evidence="2">
    <location>
        <begin position="429"/>
        <end position="810"/>
    </location>
</feature>
<feature type="region of interest" description="Disordered" evidence="2">
    <location>
        <begin position="120"/>
        <end position="153"/>
    </location>
</feature>
<dbReference type="InterPro" id="IPR043136">
    <property type="entry name" value="B30.2/SPRY_sf"/>
</dbReference>
<feature type="compositionally biased region" description="Basic and acidic residues" evidence="2">
    <location>
        <begin position="357"/>
        <end position="378"/>
    </location>
</feature>
<gene>
    <name evidence="5" type="primary">cmya5</name>
</gene>
<dbReference type="PROSITE" id="PS50188">
    <property type="entry name" value="B302_SPRY"/>
    <property type="match status" value="1"/>
</dbReference>
<feature type="domain" description="Fibronectin type-III" evidence="4">
    <location>
        <begin position="1438"/>
        <end position="1534"/>
    </location>
</feature>
<evidence type="ECO:0000256" key="2">
    <source>
        <dbReference type="SAM" id="MobiDB-lite"/>
    </source>
</evidence>
<feature type="compositionally biased region" description="Basic and acidic residues" evidence="2">
    <location>
        <begin position="1119"/>
        <end position="1128"/>
    </location>
</feature>
<dbReference type="FunCoup" id="A0A672HVR0">
    <property type="interactions" value="148"/>
</dbReference>
<dbReference type="Pfam" id="PF00622">
    <property type="entry name" value="SPRY"/>
    <property type="match status" value="1"/>
</dbReference>
<feature type="compositionally biased region" description="Basic and acidic residues" evidence="2">
    <location>
        <begin position="299"/>
        <end position="319"/>
    </location>
</feature>
<evidence type="ECO:0000259" key="4">
    <source>
        <dbReference type="PROSITE" id="PS50853"/>
    </source>
</evidence>
<feature type="compositionally biased region" description="Basic and acidic residues" evidence="2">
    <location>
        <begin position="244"/>
        <end position="258"/>
    </location>
</feature>
<feature type="region of interest" description="Disordered" evidence="2">
    <location>
        <begin position="80"/>
        <end position="105"/>
    </location>
</feature>
<dbReference type="SMART" id="SM00060">
    <property type="entry name" value="FN3"/>
    <property type="match status" value="2"/>
</dbReference>
<dbReference type="Proteomes" id="UP000472267">
    <property type="component" value="Chromosome 12"/>
</dbReference>
<feature type="region of interest" description="Disordered" evidence="2">
    <location>
        <begin position="876"/>
        <end position="915"/>
    </location>
</feature>
<feature type="compositionally biased region" description="Basic and acidic residues" evidence="2">
    <location>
        <begin position="564"/>
        <end position="625"/>
    </location>
</feature>
<reference evidence="5" key="2">
    <citation type="submission" date="2025-08" db="UniProtKB">
        <authorList>
            <consortium name="Ensembl"/>
        </authorList>
    </citation>
    <scope>IDENTIFICATION</scope>
</reference>
<feature type="compositionally biased region" description="Polar residues" evidence="2">
    <location>
        <begin position="80"/>
        <end position="96"/>
    </location>
</feature>
<accession>A0A672HVR0</accession>
<feature type="domain" description="B30.2/SPRY" evidence="3">
    <location>
        <begin position="1609"/>
        <end position="1803"/>
    </location>
</feature>
<feature type="compositionally biased region" description="Basic and acidic residues" evidence="2">
    <location>
        <begin position="769"/>
        <end position="798"/>
    </location>
</feature>
<dbReference type="OMA" id="AGGRMMW"/>
<feature type="region of interest" description="Disordered" evidence="2">
    <location>
        <begin position="1"/>
        <end position="38"/>
    </location>
</feature>
<feature type="compositionally biased region" description="Basic and acidic residues" evidence="2">
    <location>
        <begin position="639"/>
        <end position="663"/>
    </location>
</feature>
<dbReference type="SUPFAM" id="SSF49265">
    <property type="entry name" value="Fibronectin type III"/>
    <property type="match status" value="1"/>
</dbReference>
<dbReference type="InParanoid" id="A0A672HVR0"/>
<sequence>MEECESLDSEMRELQEIHSEASDITSQDDEDEVEELQNSLREVVQDPSVKPRLQCLMVDPSFSMVTVQSEDSGIVWETASSRCSTPWASETSSTSEGYGMEGPGAAGKITIVFDEEKIVRRRTRSGGRSSRLGDRLSRPGSSRSASVLGIERPEMAEVSLPNIKQELNKTEPDLEEIKNKDQQLFSLISEGYEILNIRVPSKLPTVDEEENTELQDNLSYLDQTPQIKSRNHFDWTQQQADVLTEERDDRNEPSKQEEETQSALTPTPKDSTGDIDYFEKFTLLDEAVPAEQAPEQQEEAEKPAGKPTEEEQKPVKEAATDSPSASEESFVFVTDVEIVGEHLDEVFYGEGPPADVLHQHAAEDEARRTRRESQRSTKESGSVLFGSEQTILTPIFISPGPPKIIDPILLEEPTAMSFMYSDLYEDAMGERKRSDEEHSGAESVVTVRSYTRRSSDEAPDGYLEKFTLKDETPTVDIQSEPEEERTDCRMMWSQSKFEMTGCLIRVETQDEKEKTEEPKTQEGSAGGKGEEKKETFGETEKEIIQVPEVVEEQAATEASEDISEECKPTEKKTGDQHVKEEGKTDQTDSPEDRTEQPEVHLEEGTAEDRKEMEGHQEERKEKDAETEAATEELQTSAIVEERAVKEESEDKTEECKPTEERMESQQVTAEVKTEQPEPSEYSTEKPEVHQEECIDDGKAREDHQEEKKETDAETENATDMLHVSTVTEKQAVKEASEDTAVECRQMEEKKMEDQQVTVETDQSEPPGDSTEKPEVHQEESITEDRKEREDHQEEKEIICEESNAGQHCKSENKAQMLIEVPDQAAVAPVSTEFPPVVTKSGTEAVLTERISTEEASPDAKMVAVDGQLETDIKEDILSEVKEPESDEQEALSSAEPPVADVDSSPETSSTCKGEKAVEVVPEAVAPVEVITDSDSAVHTVVEVTEKAMNETETQTQVQIDLQEVMSAEKTDAQKELPEREQVHESLTEETAAEKLISEDVSTLQDVEVKAEISSEITTPEVVTTQSEKKQQEIVETEQQHREMTEEGSDQTILMTGDKSEQLAEDTGSYVQDIVNVGDELIVFVPKGQAVEMDVEISQWTEKAAEDTPTEAESTPERQAPTEETKTEPQEETEPEISVMEDLPRNDLDSVCQQQEPVEEPMAEQEELGPDCSEDTVVMSPMRSFTPLEDLSELHAEDIQEDAEEKTEQEEVVAEAPDPKPETVPKQEEEVDENQARLAAELQGMDWFCVTCGCLLSEEDYRSAEHQQHKVNSVDRAYEEIKETLSGWISELQGRTENIEDLVSELELAYNSVEVLYALSEAAMQAQNEEMMALVMEQYNNMSISMEEEKKAKLEQLYDQIVSFQESIDSAKTTLETTSREAETDARVSSPEDIQERLKAALDSALSLELGPKGLLVFEDYAKANTSSSNLTQRKGIPVPQRPTLQPQEPGSATSTSVTVYWKVNPGDIIDCFQVYCMEDPHGAISEEYRVTVKESYCVLEELDPDKMYKVWVMAVNYTGCSLPSDRLVFKTAPSVPAIDTERCTVLWDSATLRWSSPNQTAGQTYTLEYCRQYELEGEGLRSISEIKVCEQKVLLQPNENYLFYIKAVNEAGVSEQSEAALISTKGTRFHLLKASAHPALELSEDQTAVVYSQDMAFKPNPPSSRCPSVLGDLLPARGLYYWETTVSGCAAYRLGVSYSAASRSSSLGENGLSWCLQCIPSPSGCRYQLLHSDIQSSVFVTETPERVGTLLDYQLGRLSFYNAQSGQLLGAFAQSFTQPCHPALGLELPGSLGVSMVLEVPEFTRDS</sequence>
<feature type="compositionally biased region" description="Basic and acidic residues" evidence="2">
    <location>
        <begin position="528"/>
        <end position="543"/>
    </location>
</feature>
<feature type="region of interest" description="Disordered" evidence="2">
    <location>
        <begin position="968"/>
        <end position="989"/>
    </location>
</feature>
<feature type="compositionally biased region" description="Polar residues" evidence="2">
    <location>
        <begin position="214"/>
        <end position="241"/>
    </location>
</feature>
<feature type="compositionally biased region" description="Acidic residues" evidence="2">
    <location>
        <begin position="26"/>
        <end position="35"/>
    </location>
</feature>
<dbReference type="InterPro" id="IPR013320">
    <property type="entry name" value="ConA-like_dom_sf"/>
</dbReference>
<protein>
    <submittedName>
        <fullName evidence="5">Cardiomyopathy associated 5</fullName>
    </submittedName>
</protein>
<feature type="compositionally biased region" description="Low complexity" evidence="2">
    <location>
        <begin position="544"/>
        <end position="557"/>
    </location>
</feature>
<dbReference type="Ensembl" id="ENSSFAT00005034229.1">
    <property type="protein sequence ID" value="ENSSFAP00005033067.1"/>
    <property type="gene ID" value="ENSSFAG00005016728.1"/>
</dbReference>
<dbReference type="InterPro" id="IPR050617">
    <property type="entry name" value="E3_ligase_FN3/SPRY"/>
</dbReference>